<organism evidence="1 2">
    <name type="scientific">Streblomastix strix</name>
    <dbReference type="NCBI Taxonomy" id="222440"/>
    <lineage>
        <taxon>Eukaryota</taxon>
        <taxon>Metamonada</taxon>
        <taxon>Preaxostyla</taxon>
        <taxon>Oxymonadida</taxon>
        <taxon>Streblomastigidae</taxon>
        <taxon>Streblomastix</taxon>
    </lineage>
</organism>
<evidence type="ECO:0000313" key="1">
    <source>
        <dbReference type="EMBL" id="KAA6397868.1"/>
    </source>
</evidence>
<sequence>MVRKHFQLSYKKSYVNNYKYNEAQLLSNVGNELKIIINQFKSSTPAIVTSSGILQLNVFAVVENFETGISKNIPQCLLPLTIDSNDDTLTEFIIHESDNEFAATTAYSLAQIDVSQSFVLSLQTTFHQNGPQAVEQSIQNLICPFSFNENQFASAPHYTVLVQSAYESENPLKFTLALAVAFAVIGVARSGTKLSYKTNLSPGIVIYQLTQHDYTIEQVLEPLAPNGALVYLYPSLVSQDTGFCSGLKNFGSKILGGIKKVAGWVASTQHKVMGTLSGSVSMLHPSAGLIMNTVGNIAGGIDMHLIKR</sequence>
<dbReference type="Proteomes" id="UP000324800">
    <property type="component" value="Unassembled WGS sequence"/>
</dbReference>
<evidence type="ECO:0000313" key="2">
    <source>
        <dbReference type="Proteomes" id="UP000324800"/>
    </source>
</evidence>
<protein>
    <submittedName>
        <fullName evidence="1">Uncharacterized protein</fullName>
    </submittedName>
</protein>
<name>A0A5J4WSG0_9EUKA</name>
<proteinExistence type="predicted"/>
<dbReference type="EMBL" id="SNRW01001085">
    <property type="protein sequence ID" value="KAA6397868.1"/>
    <property type="molecule type" value="Genomic_DNA"/>
</dbReference>
<comment type="caution">
    <text evidence="1">The sequence shown here is derived from an EMBL/GenBank/DDBJ whole genome shotgun (WGS) entry which is preliminary data.</text>
</comment>
<gene>
    <name evidence="1" type="ORF">EZS28_006604</name>
</gene>
<accession>A0A5J4WSG0</accession>
<reference evidence="1 2" key="1">
    <citation type="submission" date="2019-03" db="EMBL/GenBank/DDBJ databases">
        <title>Single cell metagenomics reveals metabolic interactions within the superorganism composed of flagellate Streblomastix strix and complex community of Bacteroidetes bacteria on its surface.</title>
        <authorList>
            <person name="Treitli S.C."/>
            <person name="Kolisko M."/>
            <person name="Husnik F."/>
            <person name="Keeling P."/>
            <person name="Hampl V."/>
        </authorList>
    </citation>
    <scope>NUCLEOTIDE SEQUENCE [LARGE SCALE GENOMIC DNA]</scope>
    <source>
        <strain evidence="1">ST1C</strain>
    </source>
</reference>
<dbReference type="AlphaFoldDB" id="A0A5J4WSG0"/>